<sequence length="40" mass="4433">MLADVKEEVDVEDNVDIEITLLYGDPVECISTHVTEIAVD</sequence>
<organism evidence="1 2">
    <name type="scientific">Haloquadratum walsbyi J07HQW2</name>
    <dbReference type="NCBI Taxonomy" id="1238425"/>
    <lineage>
        <taxon>Archaea</taxon>
        <taxon>Methanobacteriati</taxon>
        <taxon>Methanobacteriota</taxon>
        <taxon>Stenosarchaea group</taxon>
        <taxon>Halobacteria</taxon>
        <taxon>Halobacteriales</taxon>
        <taxon>Haloferacaceae</taxon>
        <taxon>Haloquadratum</taxon>
    </lineage>
</organism>
<accession>U1PV54</accession>
<proteinExistence type="predicted"/>
<gene>
    <name evidence="1" type="ORF">J07HQW2_02751</name>
</gene>
<protein>
    <submittedName>
        <fullName evidence="1">Uncharacterized protein</fullName>
    </submittedName>
</protein>
<dbReference type="Proteomes" id="UP000030710">
    <property type="component" value="Unassembled WGS sequence"/>
</dbReference>
<evidence type="ECO:0000313" key="1">
    <source>
        <dbReference type="EMBL" id="ERG96276.1"/>
    </source>
</evidence>
<dbReference type="EMBL" id="KE356561">
    <property type="protein sequence ID" value="ERG96276.1"/>
    <property type="molecule type" value="Genomic_DNA"/>
</dbReference>
<dbReference type="eggNOG" id="arCOG02053">
    <property type="taxonomic scope" value="Archaea"/>
</dbReference>
<name>U1PV54_9EURY</name>
<dbReference type="HOGENOM" id="CLU_3282804_0_0_2"/>
<dbReference type="AlphaFoldDB" id="U1PV54"/>
<dbReference type="RefSeq" id="WP_021055744.1">
    <property type="nucleotide sequence ID" value="NZ_KE356561.1"/>
</dbReference>
<evidence type="ECO:0000313" key="2">
    <source>
        <dbReference type="Proteomes" id="UP000030710"/>
    </source>
</evidence>
<reference evidence="1 2" key="1">
    <citation type="journal article" date="2013" name="PLoS ONE">
        <title>Assembly-driven community genomics of a hypersaline microbial ecosystem.</title>
        <authorList>
            <person name="Podell S."/>
            <person name="Ugalde J.A."/>
            <person name="Narasingarao P."/>
            <person name="Banfield J.F."/>
            <person name="Heidelberg K.B."/>
            <person name="Allen E.E."/>
        </authorList>
    </citation>
    <scope>NUCLEOTIDE SEQUENCE [LARGE SCALE GENOMIC DNA]</scope>
    <source>
        <strain evidence="2">J07HQW2</strain>
    </source>
</reference>